<dbReference type="PANTHER" id="PTHR47210:SF1">
    <property type="entry name" value="MEDIATOR OF RNA POLYMERASE II TRANSCRIPTION SUBUNIT 26C-RELATED"/>
    <property type="match status" value="1"/>
</dbReference>
<reference evidence="5" key="3">
    <citation type="submission" date="2020-06" db="EMBL/GenBank/DDBJ databases">
        <authorList>
            <person name="Studholme D.J."/>
        </authorList>
    </citation>
    <scope>NUCLEOTIDE SEQUENCE</scope>
    <source>
        <strain evidence="5">NZFS 2646</strain>
        <strain evidence="6">NZFS 3630</strain>
    </source>
</reference>
<dbReference type="InterPro" id="IPR035441">
    <property type="entry name" value="TFIIS/LEDGF_dom_sf"/>
</dbReference>
<dbReference type="PROSITE" id="PS51319">
    <property type="entry name" value="TFIIS_N"/>
    <property type="match status" value="1"/>
</dbReference>
<dbReference type="InterPro" id="IPR044790">
    <property type="entry name" value="MD26C-like"/>
</dbReference>
<dbReference type="Proteomes" id="UP000785171">
    <property type="component" value="Unassembled WGS sequence"/>
</dbReference>
<accession>A0A3F2RX43</accession>
<feature type="domain" description="TFIIS N-terminal" evidence="4">
    <location>
        <begin position="1"/>
        <end position="75"/>
    </location>
</feature>
<gene>
    <name evidence="7" type="ORF">BBI17_001774</name>
    <name evidence="8" type="ORF">BBJ29_007695</name>
    <name evidence="10" type="ORF">BBO99_00001556</name>
    <name evidence="9" type="ORF">BBP00_00002503</name>
    <name evidence="5" type="ORF">JM16_000850</name>
    <name evidence="6" type="ORF">JM18_001255</name>
</gene>
<evidence type="ECO:0000313" key="5">
    <source>
        <dbReference type="EMBL" id="KAG2529435.1"/>
    </source>
</evidence>
<dbReference type="Proteomes" id="UP000284657">
    <property type="component" value="Unassembled WGS sequence"/>
</dbReference>
<comment type="caution">
    <text evidence="9">The sequence shown here is derived from an EMBL/GenBank/DDBJ whole genome shotgun (WGS) entry which is preliminary data.</text>
</comment>
<dbReference type="SMART" id="SM00509">
    <property type="entry name" value="TFS2N"/>
    <property type="match status" value="1"/>
</dbReference>
<dbReference type="EMBL" id="JPWV03000029">
    <property type="protein sequence ID" value="KAG2529435.1"/>
    <property type="molecule type" value="Genomic_DNA"/>
</dbReference>
<reference evidence="5" key="1">
    <citation type="journal article" date="2015" name="Genom Data">
        <title>Genome sequences of six Phytophthora species associated with forests in New Zealand.</title>
        <authorList>
            <person name="Studholme D.J."/>
            <person name="McDougal R.L."/>
            <person name="Sambles C."/>
            <person name="Hansen E."/>
            <person name="Hardy G."/>
            <person name="Grant M."/>
            <person name="Ganley R.J."/>
            <person name="Williams N.M."/>
        </authorList>
    </citation>
    <scope>NUCLEOTIDE SEQUENCE</scope>
    <source>
        <strain evidence="5">NZFS 2646</strain>
        <strain evidence="6">NZFS 3630</strain>
    </source>
</reference>
<evidence type="ECO:0000256" key="2">
    <source>
        <dbReference type="ARBA" id="ARBA00023242"/>
    </source>
</evidence>
<dbReference type="Pfam" id="PF08711">
    <property type="entry name" value="Med26"/>
    <property type="match status" value="1"/>
</dbReference>
<dbReference type="GO" id="GO:0005634">
    <property type="term" value="C:nucleus"/>
    <property type="evidence" value="ECO:0007669"/>
    <property type="project" value="UniProtKB-SubCell"/>
</dbReference>
<evidence type="ECO:0000313" key="13">
    <source>
        <dbReference type="Proteomes" id="UP000285624"/>
    </source>
</evidence>
<dbReference type="EMBL" id="MBDN02000023">
    <property type="protein sequence ID" value="RLN84082.1"/>
    <property type="molecule type" value="Genomic_DNA"/>
</dbReference>
<protein>
    <recommendedName>
        <fullName evidence="4">TFIIS N-terminal domain-containing protein</fullName>
    </recommendedName>
</protein>
<dbReference type="Proteomes" id="UP000277300">
    <property type="component" value="Unassembled WGS sequence"/>
</dbReference>
<organism evidence="9 11">
    <name type="scientific">Phytophthora kernoviae</name>
    <dbReference type="NCBI Taxonomy" id="325452"/>
    <lineage>
        <taxon>Eukaryota</taxon>
        <taxon>Sar</taxon>
        <taxon>Stramenopiles</taxon>
        <taxon>Oomycota</taxon>
        <taxon>Peronosporomycetes</taxon>
        <taxon>Peronosporales</taxon>
        <taxon>Peronosporaceae</taxon>
        <taxon>Phytophthora</taxon>
    </lineage>
</organism>
<evidence type="ECO:0000313" key="11">
    <source>
        <dbReference type="Proteomes" id="UP000277300"/>
    </source>
</evidence>
<dbReference type="Proteomes" id="UP000285883">
    <property type="component" value="Unassembled WGS sequence"/>
</dbReference>
<dbReference type="EMBL" id="MBDO02000044">
    <property type="protein sequence ID" value="RLN65973.1"/>
    <property type="molecule type" value="Genomic_DNA"/>
</dbReference>
<dbReference type="Gene3D" id="1.20.930.10">
    <property type="entry name" value="Conserved domain common to transcription factors TFIIS, elongin A, CRSP70"/>
    <property type="match status" value="1"/>
</dbReference>
<dbReference type="OrthoDB" id="6513042at2759"/>
<dbReference type="InterPro" id="IPR003617">
    <property type="entry name" value="TFIIS/CRSP70_N_sub"/>
</dbReference>
<evidence type="ECO:0000256" key="3">
    <source>
        <dbReference type="PROSITE-ProRule" id="PRU00649"/>
    </source>
</evidence>
<dbReference type="EMBL" id="JPWU03000019">
    <property type="protein sequence ID" value="KAG2531423.1"/>
    <property type="molecule type" value="Genomic_DNA"/>
</dbReference>
<evidence type="ECO:0000313" key="7">
    <source>
        <dbReference type="EMBL" id="RLN38088.1"/>
    </source>
</evidence>
<keyword evidence="2 3" id="KW-0539">Nucleus</keyword>
<reference evidence="11 12" key="2">
    <citation type="submission" date="2018-07" db="EMBL/GenBank/DDBJ databases">
        <title>Genome sequencing of oomycete isolates from Chile give support for New Zealand origin for Phytophthora kernoviae and make available the first Nothophytophthora sp. genome.</title>
        <authorList>
            <person name="Studholme D.J."/>
            <person name="Sanfuentes E."/>
            <person name="Panda P."/>
            <person name="Hill R."/>
            <person name="Sambles C."/>
            <person name="Grant M."/>
            <person name="Williams N.M."/>
            <person name="Mcdougal R.L."/>
        </authorList>
    </citation>
    <scope>NUCLEOTIDE SEQUENCE [LARGE SCALE GENOMIC DNA]</scope>
    <source>
        <strain evidence="7">Chile2</strain>
        <strain evidence="10">Chile4</strain>
        <strain evidence="9">Chile6</strain>
        <strain evidence="8">Chile7</strain>
    </source>
</reference>
<dbReference type="SUPFAM" id="SSF47676">
    <property type="entry name" value="Conserved domain common to transcription factors TFIIS, elongin A, CRSP70"/>
    <property type="match status" value="1"/>
</dbReference>
<evidence type="ECO:0000313" key="9">
    <source>
        <dbReference type="EMBL" id="RLN65973.1"/>
    </source>
</evidence>
<dbReference type="InterPro" id="IPR017923">
    <property type="entry name" value="TFIIS_N"/>
</dbReference>
<evidence type="ECO:0000313" key="10">
    <source>
        <dbReference type="EMBL" id="RLN84082.1"/>
    </source>
</evidence>
<dbReference type="AlphaFoldDB" id="A0A3F2RX43"/>
<comment type="subcellular location">
    <subcellularLocation>
        <location evidence="1 3">Nucleus</location>
    </subcellularLocation>
</comment>
<dbReference type="Proteomes" id="UP000285624">
    <property type="component" value="Unassembled WGS sequence"/>
</dbReference>
<name>A0A3F2RX43_9STRA</name>
<evidence type="ECO:0000259" key="4">
    <source>
        <dbReference type="PROSITE" id="PS51319"/>
    </source>
</evidence>
<dbReference type="PANTHER" id="PTHR47210">
    <property type="entry name" value="MEDIATOR OF RNA POLYMERASE II TRANSCRIPTION SUBUNIT 26C-RELATED"/>
    <property type="match status" value="1"/>
</dbReference>
<sequence>MTTVLDDLRAAKSNESYAKIIKILKRLNKMDVMLTDLRSTSIGKAVNKLRKHDDTEIKALSAKLKEKWTSLMDKKDTHSCDAYVQSKS</sequence>
<proteinExistence type="predicted"/>
<dbReference type="STRING" id="325452.A0A3F2RX43"/>
<evidence type="ECO:0000313" key="6">
    <source>
        <dbReference type="EMBL" id="KAG2531423.1"/>
    </source>
</evidence>
<evidence type="ECO:0000313" key="12">
    <source>
        <dbReference type="Proteomes" id="UP000284657"/>
    </source>
</evidence>
<dbReference type="EMBL" id="MAYM02000497">
    <property type="protein sequence ID" value="RLN38088.1"/>
    <property type="molecule type" value="Genomic_DNA"/>
</dbReference>
<dbReference type="Proteomes" id="UP000792063">
    <property type="component" value="Unassembled WGS sequence"/>
</dbReference>
<evidence type="ECO:0000256" key="1">
    <source>
        <dbReference type="ARBA" id="ARBA00004123"/>
    </source>
</evidence>
<evidence type="ECO:0000313" key="8">
    <source>
        <dbReference type="EMBL" id="RLN57125.1"/>
    </source>
</evidence>
<keyword evidence="13" id="KW-1185">Reference proteome</keyword>
<dbReference type="EMBL" id="MBAD02001216">
    <property type="protein sequence ID" value="RLN57125.1"/>
    <property type="molecule type" value="Genomic_DNA"/>
</dbReference>